<protein>
    <submittedName>
        <fullName evidence="1">Uncharacterized protein</fullName>
    </submittedName>
</protein>
<proteinExistence type="predicted"/>
<dbReference type="AlphaFoldDB" id="A0A2P2NE34"/>
<name>A0A2P2NE34_RHIMU</name>
<reference evidence="1" key="1">
    <citation type="submission" date="2018-02" db="EMBL/GenBank/DDBJ databases">
        <title>Rhizophora mucronata_Transcriptome.</title>
        <authorList>
            <person name="Meera S.P."/>
            <person name="Sreeshan A."/>
            <person name="Augustine A."/>
        </authorList>
    </citation>
    <scope>NUCLEOTIDE SEQUENCE</scope>
    <source>
        <tissue evidence="1">Leaf</tissue>
    </source>
</reference>
<sequence>MYLLSSVLLSKPVHSHEGCHLLMVL</sequence>
<dbReference type="EMBL" id="GGEC01060241">
    <property type="protein sequence ID" value="MBX40725.1"/>
    <property type="molecule type" value="Transcribed_RNA"/>
</dbReference>
<evidence type="ECO:0000313" key="1">
    <source>
        <dbReference type="EMBL" id="MBX40725.1"/>
    </source>
</evidence>
<accession>A0A2P2NE34</accession>
<organism evidence="1">
    <name type="scientific">Rhizophora mucronata</name>
    <name type="common">Asiatic mangrove</name>
    <dbReference type="NCBI Taxonomy" id="61149"/>
    <lineage>
        <taxon>Eukaryota</taxon>
        <taxon>Viridiplantae</taxon>
        <taxon>Streptophyta</taxon>
        <taxon>Embryophyta</taxon>
        <taxon>Tracheophyta</taxon>
        <taxon>Spermatophyta</taxon>
        <taxon>Magnoliopsida</taxon>
        <taxon>eudicotyledons</taxon>
        <taxon>Gunneridae</taxon>
        <taxon>Pentapetalae</taxon>
        <taxon>rosids</taxon>
        <taxon>fabids</taxon>
        <taxon>Malpighiales</taxon>
        <taxon>Rhizophoraceae</taxon>
        <taxon>Rhizophora</taxon>
    </lineage>
</organism>